<dbReference type="Proteomes" id="UP000194151">
    <property type="component" value="Chromosome"/>
</dbReference>
<evidence type="ECO:0000313" key="2">
    <source>
        <dbReference type="EMBL" id="ARP83400.1"/>
    </source>
</evidence>
<proteinExistence type="predicted"/>
<reference evidence="2 3" key="1">
    <citation type="submission" date="2017-05" db="EMBL/GenBank/DDBJ databases">
        <title>Complete and WGS of Bordetella genogroups.</title>
        <authorList>
            <person name="Spilker T."/>
            <person name="LiPuma J."/>
        </authorList>
    </citation>
    <scope>NUCLEOTIDE SEQUENCE [LARGE SCALE GENOMIC DNA]</scope>
    <source>
        <strain evidence="2 3">AU19157</strain>
    </source>
</reference>
<dbReference type="GO" id="GO:0016757">
    <property type="term" value="F:glycosyltransferase activity"/>
    <property type="evidence" value="ECO:0007669"/>
    <property type="project" value="InterPro"/>
</dbReference>
<dbReference type="PANTHER" id="PTHR12526:SF627">
    <property type="entry name" value="D-RHAMNOSYLTRANSFERASE WBPZ"/>
    <property type="match status" value="1"/>
</dbReference>
<protein>
    <submittedName>
        <fullName evidence="2">LPS biosynthesis transferase</fullName>
    </submittedName>
</protein>
<evidence type="ECO:0000313" key="3">
    <source>
        <dbReference type="Proteomes" id="UP000194151"/>
    </source>
</evidence>
<dbReference type="STRING" id="1416806.CAL12_23000"/>
<sequence length="323" mass="36366">MPRSPTPLRPLRILTWHVHANYLYALTRVPHEFFVPVRAGNPPGYGALGDRIPWGGHVRQIDADALREARFDLVVYQSRATYEERERLLSPAQLALPCAYIEHDPPMPHPTDTAHWFRHERGTLVHVTHYNRVAWDNGAVRTAVIEHGVPAPGIDPRSDRLARGITVINHLRRRGRRMGADLFEQARAQVPLDLIGMDAQAMGGLGEIPNMEVGAFMSRYRFFYSPIRYTSLGLALIEAMMAGLPVVGFAATELARVIVNGRNGYIDTDPDRLIDVMKALIDEPRLAADWGAEARKTALERYGMDRFVADWTTLFARLMGDTQ</sequence>
<dbReference type="OrthoDB" id="9794513at2"/>
<dbReference type="SUPFAM" id="SSF53756">
    <property type="entry name" value="UDP-Glycosyltransferase/glycogen phosphorylase"/>
    <property type="match status" value="1"/>
</dbReference>
<dbReference type="Gene3D" id="3.40.50.2000">
    <property type="entry name" value="Glycogen Phosphorylase B"/>
    <property type="match status" value="2"/>
</dbReference>
<accession>A0A1W6YQM6</accession>
<gene>
    <name evidence="2" type="ORF">CAL12_23000</name>
</gene>
<dbReference type="InterPro" id="IPR001296">
    <property type="entry name" value="Glyco_trans_1"/>
</dbReference>
<name>A0A1W6YQM6_9BORD</name>
<keyword evidence="3" id="KW-1185">Reference proteome</keyword>
<feature type="domain" description="Glycosyl transferase family 1" evidence="1">
    <location>
        <begin position="205"/>
        <end position="296"/>
    </location>
</feature>
<dbReference type="KEGG" id="bgv:CAL12_23000"/>
<dbReference type="RefSeq" id="WP_086066735.1">
    <property type="nucleotide sequence ID" value="NZ_CP021108.1"/>
</dbReference>
<keyword evidence="2" id="KW-0808">Transferase</keyword>
<dbReference type="AlphaFoldDB" id="A0A1W6YQM6"/>
<dbReference type="EMBL" id="CP021108">
    <property type="protein sequence ID" value="ARP83400.1"/>
    <property type="molecule type" value="Genomic_DNA"/>
</dbReference>
<organism evidence="2 3">
    <name type="scientific">Bordetella genomosp. 8</name>
    <dbReference type="NCBI Taxonomy" id="1416806"/>
    <lineage>
        <taxon>Bacteria</taxon>
        <taxon>Pseudomonadati</taxon>
        <taxon>Pseudomonadota</taxon>
        <taxon>Betaproteobacteria</taxon>
        <taxon>Burkholderiales</taxon>
        <taxon>Alcaligenaceae</taxon>
        <taxon>Bordetella</taxon>
    </lineage>
</organism>
<dbReference type="Pfam" id="PF00534">
    <property type="entry name" value="Glycos_transf_1"/>
    <property type="match status" value="1"/>
</dbReference>
<evidence type="ECO:0000259" key="1">
    <source>
        <dbReference type="Pfam" id="PF00534"/>
    </source>
</evidence>
<dbReference type="PANTHER" id="PTHR12526">
    <property type="entry name" value="GLYCOSYLTRANSFERASE"/>
    <property type="match status" value="1"/>
</dbReference>